<dbReference type="GO" id="GO:0004843">
    <property type="term" value="F:cysteine-type deubiquitinase activity"/>
    <property type="evidence" value="ECO:0000318"/>
    <property type="project" value="GO_Central"/>
</dbReference>
<keyword evidence="12" id="KW-1185">Reference proteome</keyword>
<dbReference type="STRING" id="45351.A7RVX9"/>
<evidence type="ECO:0000256" key="8">
    <source>
        <dbReference type="ARBA" id="ARBA00033460"/>
    </source>
</evidence>
<dbReference type="GO" id="GO:1904515">
    <property type="term" value="P:positive regulation of TORC2 signaling"/>
    <property type="evidence" value="ECO:0000318"/>
    <property type="project" value="GO_Central"/>
</dbReference>
<comment type="catalytic activity">
    <reaction evidence="1">
        <text>Thiol-dependent hydrolysis of ester, thioester, amide, peptide and isopeptide bonds formed by the C-terminal Gly of ubiquitin (a 76-residue protein attached to proteins as an intracellular targeting signal).</text>
        <dbReference type="EC" id="3.4.19.12"/>
    </reaction>
</comment>
<feature type="domain" description="OTU" evidence="10">
    <location>
        <begin position="15"/>
        <end position="138"/>
    </location>
</feature>
<evidence type="ECO:0000256" key="5">
    <source>
        <dbReference type="ARBA" id="ARBA00022786"/>
    </source>
</evidence>
<dbReference type="OMA" id="ENWEVER"/>
<dbReference type="GO" id="GO:0061578">
    <property type="term" value="F:K63-linked deubiquitinase activity"/>
    <property type="evidence" value="ECO:0000318"/>
    <property type="project" value="GO_Central"/>
</dbReference>
<dbReference type="EMBL" id="DS469545">
    <property type="protein sequence ID" value="EDO44355.1"/>
    <property type="molecule type" value="Genomic_DNA"/>
</dbReference>
<dbReference type="GO" id="GO:0090090">
    <property type="term" value="P:negative regulation of canonical Wnt signaling pathway"/>
    <property type="evidence" value="ECO:0000318"/>
    <property type="project" value="GO_Central"/>
</dbReference>
<reference evidence="11 12" key="1">
    <citation type="journal article" date="2007" name="Science">
        <title>Sea anemone genome reveals ancestral eumetazoan gene repertoire and genomic organization.</title>
        <authorList>
            <person name="Putnam N.H."/>
            <person name="Srivastava M."/>
            <person name="Hellsten U."/>
            <person name="Dirks B."/>
            <person name="Chapman J."/>
            <person name="Salamov A."/>
            <person name="Terry A."/>
            <person name="Shapiro H."/>
            <person name="Lindquist E."/>
            <person name="Kapitonov V.V."/>
            <person name="Jurka J."/>
            <person name="Genikhovich G."/>
            <person name="Grigoriev I.V."/>
            <person name="Lucas S.M."/>
            <person name="Steele R.E."/>
            <person name="Finnerty J.R."/>
            <person name="Technau U."/>
            <person name="Martindale M.Q."/>
            <person name="Rokhsar D.S."/>
        </authorList>
    </citation>
    <scope>NUCLEOTIDE SEQUENCE [LARGE SCALE GENOMIC DNA]</scope>
    <source>
        <strain evidence="12">CH2 X CH6</strain>
    </source>
</reference>
<dbReference type="InParanoid" id="A7RVX9"/>
<dbReference type="EC" id="3.4.19.12" evidence="3"/>
<organism evidence="11 12">
    <name type="scientific">Nematostella vectensis</name>
    <name type="common">Starlet sea anemone</name>
    <dbReference type="NCBI Taxonomy" id="45351"/>
    <lineage>
        <taxon>Eukaryota</taxon>
        <taxon>Metazoa</taxon>
        <taxon>Cnidaria</taxon>
        <taxon>Anthozoa</taxon>
        <taxon>Hexacorallia</taxon>
        <taxon>Actiniaria</taxon>
        <taxon>Edwardsiidae</taxon>
        <taxon>Nematostella</taxon>
    </lineage>
</organism>
<dbReference type="HOGENOM" id="CLU_021938_0_1_1"/>
<dbReference type="PhylomeDB" id="A7RVX9"/>
<comment type="similarity">
    <text evidence="2">Belongs to the peptidase C85 family.</text>
</comment>
<keyword evidence="6" id="KW-0378">Hydrolase</keyword>
<dbReference type="SUPFAM" id="SSF54001">
    <property type="entry name" value="Cysteine proteinases"/>
    <property type="match status" value="1"/>
</dbReference>
<dbReference type="GO" id="GO:0006508">
    <property type="term" value="P:proteolysis"/>
    <property type="evidence" value="ECO:0007669"/>
    <property type="project" value="UniProtKB-KW"/>
</dbReference>
<dbReference type="PROSITE" id="PS50802">
    <property type="entry name" value="OTU"/>
    <property type="match status" value="1"/>
</dbReference>
<feature type="compositionally biased region" description="Low complexity" evidence="9">
    <location>
        <begin position="252"/>
        <end position="267"/>
    </location>
</feature>
<gene>
    <name evidence="11" type="ORF">NEMVEDRAFT_v1g95344</name>
</gene>
<evidence type="ECO:0000256" key="6">
    <source>
        <dbReference type="ARBA" id="ARBA00022801"/>
    </source>
</evidence>
<dbReference type="InterPro" id="IPR050704">
    <property type="entry name" value="Peptidase_C85-like"/>
</dbReference>
<keyword evidence="7" id="KW-0788">Thiol protease</keyword>
<evidence type="ECO:0000256" key="1">
    <source>
        <dbReference type="ARBA" id="ARBA00000707"/>
    </source>
</evidence>
<sequence length="353" mass="39697">MERQFEQALKEKKGFTIKRMAEDGACLFRSVADQVYGDQEMHGVVRKHCMDYMLKNMDYFSQYVTEDFRSYIRRKRDNHCHGNHVEMQALSEMYNRTIEVYQYSIEPINIFHSSHKTDNEPIRLSYHNNIHYNSVINPNKPSVGVGLGISGYKPWNVLVNDAFKQSEEWHIEQQMLEDKLRATDWEATDEAMEEAVARESYLDWLQDSEKRARGARAANAPPSKSPRHSPASTPTSSWHDLPGPSLPDNSPSVASTSTSGASSVVGSNMGIIEPRPGCSTHISNPPSPQGAEGGATPVMPNYLDFIPKSGYGLSEWEDERILAVVLAESQKDYLASLKKSKKEKSPEPGTHSS</sequence>
<dbReference type="GO" id="GO:1904263">
    <property type="term" value="P:positive regulation of TORC1 signaling"/>
    <property type="evidence" value="ECO:0000318"/>
    <property type="project" value="GO_Central"/>
</dbReference>
<evidence type="ECO:0000256" key="4">
    <source>
        <dbReference type="ARBA" id="ARBA00022670"/>
    </source>
</evidence>
<dbReference type="Pfam" id="PF02338">
    <property type="entry name" value="OTU"/>
    <property type="match status" value="1"/>
</dbReference>
<dbReference type="FunFam" id="3.90.70.80:FF:000002">
    <property type="entry name" value="OTU domain-containing protein 5 isoform X2"/>
    <property type="match status" value="1"/>
</dbReference>
<dbReference type="GO" id="GO:0051241">
    <property type="term" value="P:negative regulation of multicellular organismal process"/>
    <property type="evidence" value="ECO:0007669"/>
    <property type="project" value="UniProtKB-ARBA"/>
</dbReference>
<evidence type="ECO:0000256" key="7">
    <source>
        <dbReference type="ARBA" id="ARBA00022807"/>
    </source>
</evidence>
<protein>
    <recommendedName>
        <fullName evidence="3">ubiquitinyl hydrolase 1</fullName>
        <ecNumber evidence="3">3.4.19.12</ecNumber>
    </recommendedName>
    <alternativeName>
        <fullName evidence="8">Deubiquitinating enzyme A</fullName>
    </alternativeName>
</protein>
<evidence type="ECO:0000256" key="2">
    <source>
        <dbReference type="ARBA" id="ARBA00010407"/>
    </source>
</evidence>
<dbReference type="GO" id="GO:0010629">
    <property type="term" value="P:negative regulation of gene expression"/>
    <property type="evidence" value="ECO:0007669"/>
    <property type="project" value="UniProtKB-ARBA"/>
</dbReference>
<accession>A7RVX9</accession>
<dbReference type="GO" id="GO:0030154">
    <property type="term" value="P:cell differentiation"/>
    <property type="evidence" value="ECO:0007669"/>
    <property type="project" value="UniProtKB-ARBA"/>
</dbReference>
<dbReference type="PANTHER" id="PTHR12419:SF4">
    <property type="entry name" value="OTU DOMAIN-CONTAINING PROTEIN 5"/>
    <property type="match status" value="1"/>
</dbReference>
<evidence type="ECO:0000313" key="12">
    <source>
        <dbReference type="Proteomes" id="UP000001593"/>
    </source>
</evidence>
<dbReference type="InterPro" id="IPR003323">
    <property type="entry name" value="OTU_dom"/>
</dbReference>
<evidence type="ECO:0000259" key="10">
    <source>
        <dbReference type="PROSITE" id="PS50802"/>
    </source>
</evidence>
<dbReference type="PANTHER" id="PTHR12419">
    <property type="entry name" value="OTU DOMAIN CONTAINING PROTEIN"/>
    <property type="match status" value="1"/>
</dbReference>
<keyword evidence="5" id="KW-0833">Ubl conjugation pathway</keyword>
<evidence type="ECO:0000313" key="11">
    <source>
        <dbReference type="EMBL" id="EDO44355.1"/>
    </source>
</evidence>
<evidence type="ECO:0000256" key="3">
    <source>
        <dbReference type="ARBA" id="ARBA00012759"/>
    </source>
</evidence>
<keyword evidence="4" id="KW-0645">Protease</keyword>
<evidence type="ECO:0000256" key="9">
    <source>
        <dbReference type="SAM" id="MobiDB-lite"/>
    </source>
</evidence>
<dbReference type="GO" id="GO:0050776">
    <property type="term" value="P:regulation of immune response"/>
    <property type="evidence" value="ECO:0000318"/>
    <property type="project" value="GO_Central"/>
</dbReference>
<dbReference type="Proteomes" id="UP000001593">
    <property type="component" value="Unassembled WGS sequence"/>
</dbReference>
<dbReference type="CDD" id="cd22752">
    <property type="entry name" value="OTU_OTUD5-like"/>
    <property type="match status" value="1"/>
</dbReference>
<dbReference type="AlphaFoldDB" id="A7RVX9"/>
<feature type="region of interest" description="Disordered" evidence="9">
    <location>
        <begin position="212"/>
        <end position="296"/>
    </location>
</feature>
<proteinExistence type="inferred from homology"/>
<dbReference type="Gene3D" id="3.90.70.80">
    <property type="match status" value="1"/>
</dbReference>
<dbReference type="InterPro" id="IPR038765">
    <property type="entry name" value="Papain-like_cys_pep_sf"/>
</dbReference>
<dbReference type="eggNOG" id="KOG2605">
    <property type="taxonomic scope" value="Eukaryota"/>
</dbReference>
<dbReference type="GO" id="GO:0001817">
    <property type="term" value="P:regulation of cytokine production"/>
    <property type="evidence" value="ECO:0007669"/>
    <property type="project" value="UniProtKB-ARBA"/>
</dbReference>
<name>A7RVX9_NEMVE</name>